<keyword evidence="2" id="KW-1185">Reference proteome</keyword>
<evidence type="ECO:0000313" key="1">
    <source>
        <dbReference type="EMBL" id="VDO18859.1"/>
    </source>
</evidence>
<reference evidence="3" key="2">
    <citation type="submission" date="2019-09" db="UniProtKB">
        <authorList>
            <consortium name="WormBaseParasite"/>
        </authorList>
    </citation>
    <scope>IDENTIFICATION</scope>
</reference>
<dbReference type="EMBL" id="UZAH01000335">
    <property type="protein sequence ID" value="VDO18859.1"/>
    <property type="molecule type" value="Genomic_DNA"/>
</dbReference>
<gene>
    <name evidence="1" type="ORF">HPBE_LOCUS477</name>
</gene>
<evidence type="ECO:0000313" key="3">
    <source>
        <dbReference type="WBParaSite" id="HPBE_0000047601-mRNA-1"/>
    </source>
</evidence>
<sequence>MTAERTNFSNGLIFANNIKKEYAKCRAKTAAMAPPTETCQTALPSAQREINATKPTSLHDIDLHEERGSHAAACDAIVWSRKKRLLIVHLMRLSTADEGMRGDDEVSLRSTASRWP</sequence>
<protein>
    <submittedName>
        <fullName evidence="1 3">Uncharacterized protein</fullName>
    </submittedName>
</protein>
<organism evidence="2 3">
    <name type="scientific">Heligmosomoides polygyrus</name>
    <name type="common">Parasitic roundworm</name>
    <dbReference type="NCBI Taxonomy" id="6339"/>
    <lineage>
        <taxon>Eukaryota</taxon>
        <taxon>Metazoa</taxon>
        <taxon>Ecdysozoa</taxon>
        <taxon>Nematoda</taxon>
        <taxon>Chromadorea</taxon>
        <taxon>Rhabditida</taxon>
        <taxon>Rhabditina</taxon>
        <taxon>Rhabditomorpha</taxon>
        <taxon>Strongyloidea</taxon>
        <taxon>Heligmosomidae</taxon>
        <taxon>Heligmosomoides</taxon>
    </lineage>
</organism>
<dbReference type="AlphaFoldDB" id="A0A183F2U4"/>
<dbReference type="Proteomes" id="UP000050761">
    <property type="component" value="Unassembled WGS sequence"/>
</dbReference>
<dbReference type="WBParaSite" id="HPBE_0000047601-mRNA-1">
    <property type="protein sequence ID" value="HPBE_0000047601-mRNA-1"/>
    <property type="gene ID" value="HPBE_0000047601"/>
</dbReference>
<accession>A0A3P7TFQ9</accession>
<evidence type="ECO:0000313" key="2">
    <source>
        <dbReference type="Proteomes" id="UP000050761"/>
    </source>
</evidence>
<proteinExistence type="predicted"/>
<name>A0A183F2U4_HELPZ</name>
<accession>A0A183F2U4</accession>
<reference evidence="1 2" key="1">
    <citation type="submission" date="2018-11" db="EMBL/GenBank/DDBJ databases">
        <authorList>
            <consortium name="Pathogen Informatics"/>
        </authorList>
    </citation>
    <scope>NUCLEOTIDE SEQUENCE [LARGE SCALE GENOMIC DNA]</scope>
</reference>